<evidence type="ECO:0000256" key="6">
    <source>
        <dbReference type="ARBA" id="ARBA00023136"/>
    </source>
</evidence>
<dbReference type="OrthoDB" id="9782395at2"/>
<evidence type="ECO:0000256" key="7">
    <source>
        <dbReference type="ARBA" id="ARBA00037355"/>
    </source>
</evidence>
<keyword evidence="4 8" id="KW-0812">Transmembrane</keyword>
<organism evidence="10 11">
    <name type="scientific">Brachyspira hampsonii 30446</name>
    <dbReference type="NCBI Taxonomy" id="1289135"/>
    <lineage>
        <taxon>Bacteria</taxon>
        <taxon>Pseudomonadati</taxon>
        <taxon>Spirochaetota</taxon>
        <taxon>Spirochaetia</taxon>
        <taxon>Brachyspirales</taxon>
        <taxon>Brachyspiraceae</taxon>
        <taxon>Brachyspira</taxon>
    </lineage>
</organism>
<evidence type="ECO:0000256" key="4">
    <source>
        <dbReference type="ARBA" id="ARBA00022692"/>
    </source>
</evidence>
<evidence type="ECO:0000256" key="1">
    <source>
        <dbReference type="ARBA" id="ARBA00004377"/>
    </source>
</evidence>
<dbReference type="RefSeq" id="WP_008724025.1">
    <property type="nucleotide sequence ID" value="NZ_JH994111.1"/>
</dbReference>
<protein>
    <recommendedName>
        <fullName evidence="9">DUF218 domain-containing protein</fullName>
    </recommendedName>
</protein>
<evidence type="ECO:0000313" key="11">
    <source>
        <dbReference type="Proteomes" id="UP000011663"/>
    </source>
</evidence>
<feature type="domain" description="DUF218" evidence="9">
    <location>
        <begin position="90"/>
        <end position="213"/>
    </location>
</feature>
<evidence type="ECO:0000256" key="5">
    <source>
        <dbReference type="ARBA" id="ARBA00022989"/>
    </source>
</evidence>
<dbReference type="Pfam" id="PF02698">
    <property type="entry name" value="DUF218"/>
    <property type="match status" value="1"/>
</dbReference>
<evidence type="ECO:0000259" key="9">
    <source>
        <dbReference type="Pfam" id="PF02698"/>
    </source>
</evidence>
<reference evidence="10 11" key="1">
    <citation type="submission" date="2012-07" db="EMBL/GenBank/DDBJ databases">
        <title>Genome sequence of Brachyspira sp. 30446, isolated from a pig with mucohaemorrhagic colitis.</title>
        <authorList>
            <person name="Rubin J.E."/>
            <person name="Fernando C."/>
            <person name="Harding J.C.S."/>
            <person name="Hill J.E."/>
        </authorList>
    </citation>
    <scope>NUCLEOTIDE SEQUENCE [LARGE SCALE GENOMIC DNA]</scope>
    <source>
        <strain evidence="10 11">30446</strain>
    </source>
</reference>
<dbReference type="STRING" id="1289135.A966_07544"/>
<comment type="subcellular location">
    <subcellularLocation>
        <location evidence="1">Cell inner membrane</location>
        <topology evidence="1">Single-pass membrane protein</topology>
    </subcellularLocation>
</comment>
<dbReference type="InterPro" id="IPR051599">
    <property type="entry name" value="Cell_Envelope_Assoc"/>
</dbReference>
<dbReference type="AlphaFoldDB" id="A0A2U4FBR3"/>
<dbReference type="GO" id="GO:0005886">
    <property type="term" value="C:plasma membrane"/>
    <property type="evidence" value="ECO:0007669"/>
    <property type="project" value="UniProtKB-SubCell"/>
</dbReference>
<dbReference type="InterPro" id="IPR003848">
    <property type="entry name" value="DUF218"/>
</dbReference>
<comment type="caution">
    <text evidence="10">The sequence shown here is derived from an EMBL/GenBank/DDBJ whole genome shotgun (WGS) entry which is preliminary data.</text>
</comment>
<dbReference type="GeneID" id="66487928"/>
<keyword evidence="5 8" id="KW-1133">Transmembrane helix</keyword>
<dbReference type="Proteomes" id="UP000011663">
    <property type="component" value="Unassembled WGS sequence"/>
</dbReference>
<evidence type="ECO:0000256" key="3">
    <source>
        <dbReference type="ARBA" id="ARBA00022519"/>
    </source>
</evidence>
<keyword evidence="2" id="KW-1003">Cell membrane</keyword>
<dbReference type="EMBL" id="ALNZ01000026">
    <property type="protein sequence ID" value="EKV56874.1"/>
    <property type="molecule type" value="Genomic_DNA"/>
</dbReference>
<dbReference type="PANTHER" id="PTHR30336:SF0">
    <property type="entry name" value="PROTEIN SANA"/>
    <property type="match status" value="1"/>
</dbReference>
<evidence type="ECO:0000256" key="8">
    <source>
        <dbReference type="SAM" id="Phobius"/>
    </source>
</evidence>
<gene>
    <name evidence="10" type="ORF">A966_07544</name>
</gene>
<evidence type="ECO:0000313" key="10">
    <source>
        <dbReference type="EMBL" id="EKV56874.1"/>
    </source>
</evidence>
<keyword evidence="6 8" id="KW-0472">Membrane</keyword>
<proteinExistence type="predicted"/>
<accession>A0A2U4FBR3</accession>
<sequence length="277" mass="32800">MKIVNILKDRYKNKILYIKNNKRIIENRIEKKSCIYKFINYILFIFISILSFIPEIIILSLISSIILYSSVSLYSKRYVYSSIEKIPYNDVALVLGTSKYMNNGKINMYFKFRMDAAYELYKSGKVKYILVSGDNRYKSYNEPRQMRLDLIKLGVNKNHIFLDFAGFRTRDSIIRANKVFDLTNFTIVSQPFHNERAILIARQKNINAIAYNANNVRKLYRIRQFPRELGARALMFIDILLNRPPKFYGDVIKIEEKEYSQTNKSNKKIDKNQKLNN</sequence>
<name>A0A2U4FBR3_9SPIR</name>
<dbReference type="CDD" id="cd06259">
    <property type="entry name" value="YdcF-like"/>
    <property type="match status" value="1"/>
</dbReference>
<feature type="transmembrane region" description="Helical" evidence="8">
    <location>
        <begin position="38"/>
        <end position="68"/>
    </location>
</feature>
<comment type="function">
    <text evidence="7">Participates in the barrier function of the cell envelope.</text>
</comment>
<keyword evidence="3" id="KW-0997">Cell inner membrane</keyword>
<dbReference type="PANTHER" id="PTHR30336">
    <property type="entry name" value="INNER MEMBRANE PROTEIN, PROBABLE PERMEASE"/>
    <property type="match status" value="1"/>
</dbReference>
<evidence type="ECO:0000256" key="2">
    <source>
        <dbReference type="ARBA" id="ARBA00022475"/>
    </source>
</evidence>